<dbReference type="PANTHER" id="PTHR43547">
    <property type="entry name" value="TWO-COMPONENT HISTIDINE KINASE"/>
    <property type="match status" value="1"/>
</dbReference>
<dbReference type="Gene3D" id="3.30.565.10">
    <property type="entry name" value="Histidine kinase-like ATPase, C-terminal domain"/>
    <property type="match status" value="2"/>
</dbReference>
<feature type="domain" description="Histidine kinase" evidence="5">
    <location>
        <begin position="485"/>
        <end position="700"/>
    </location>
</feature>
<organism evidence="6 7">
    <name type="scientific">Duncaniella dubosii</name>
    <dbReference type="NCBI Taxonomy" id="2518971"/>
    <lineage>
        <taxon>Bacteria</taxon>
        <taxon>Pseudomonadati</taxon>
        <taxon>Bacteroidota</taxon>
        <taxon>Bacteroidia</taxon>
        <taxon>Bacteroidales</taxon>
        <taxon>Muribaculaceae</taxon>
        <taxon>Duncaniella</taxon>
    </lineage>
</organism>
<dbReference type="SUPFAM" id="SSF55874">
    <property type="entry name" value="ATPase domain of HSP90 chaperone/DNA topoisomerase II/histidine kinase"/>
    <property type="match status" value="2"/>
</dbReference>
<dbReference type="RefSeq" id="WP_136413638.1">
    <property type="nucleotide sequence ID" value="NZ_CP039396.1"/>
</dbReference>
<dbReference type="Pfam" id="PF13589">
    <property type="entry name" value="HATPase_c_3"/>
    <property type="match status" value="1"/>
</dbReference>
<evidence type="ECO:0000313" key="6">
    <source>
        <dbReference type="EMBL" id="QCD41078.1"/>
    </source>
</evidence>
<keyword evidence="3" id="KW-0597">Phosphoprotein</keyword>
<dbReference type="Proteomes" id="UP000297149">
    <property type="component" value="Chromosome"/>
</dbReference>
<comment type="catalytic activity">
    <reaction evidence="1">
        <text>ATP + protein L-histidine = ADP + protein N-phospho-L-histidine.</text>
        <dbReference type="EC" id="2.7.13.3"/>
    </reaction>
</comment>
<evidence type="ECO:0000259" key="5">
    <source>
        <dbReference type="PROSITE" id="PS50109"/>
    </source>
</evidence>
<dbReference type="InterPro" id="IPR005467">
    <property type="entry name" value="His_kinase_dom"/>
</dbReference>
<accession>A0A4V1D2Y0</accession>
<feature type="coiled-coil region" evidence="4">
    <location>
        <begin position="445"/>
        <end position="472"/>
    </location>
</feature>
<dbReference type="InterPro" id="IPR003594">
    <property type="entry name" value="HATPase_dom"/>
</dbReference>
<dbReference type="PRINTS" id="PR00344">
    <property type="entry name" value="BCTRLSENSOR"/>
</dbReference>
<evidence type="ECO:0000256" key="1">
    <source>
        <dbReference type="ARBA" id="ARBA00000085"/>
    </source>
</evidence>
<dbReference type="CDD" id="cd00075">
    <property type="entry name" value="HATPase"/>
    <property type="match status" value="1"/>
</dbReference>
<evidence type="ECO:0000256" key="3">
    <source>
        <dbReference type="ARBA" id="ARBA00022553"/>
    </source>
</evidence>
<dbReference type="SMART" id="SM00387">
    <property type="entry name" value="HATPase_c"/>
    <property type="match status" value="1"/>
</dbReference>
<sequence>MESNNSLKWRFDISTFRLIGRDLITDRVTALFELIKNCYDANATSVHVKFENVGNDNDNSSITISDNGIGMSFEDIRDKWMVIGTSNKRKNKITPAPISRRCVGEKGIGRFAVDKLGDNVTILTKQDKSDSWLEVTIDWSQYFKSADDKENILFTDIENKYTFKPESNTDIHGTTLTIKNVREKWLKSDIKRFISEVSKIASPLTNVSYPMTIHVESDEYDINTIASKSLDDLDLATINFELDFDLDNMVQETAYFCPQTGKIKIDKITLPIFGGIKMKVYYFDESARKKYRRTFPNDQIDGIKIYRDSVITTPFAESQNDSDKKRDVLGIDKRLWMNLFDRVSTREIIGYVEITKEDNPLIIDATNRQDFVDNEEYRALKDFIIVQLDALEQYKIFVRKQKRLANKASLEGAEEDIHSFISSVETLSEKNPDLKNELEPVIRQAKKTGAAVKTAIREKQEAEKEFERRESIYMSIMSLQDYAIHITHAVRTTLNKIRDRVEYIKKFFPDVSKEKVFKLYALRMSDEFKSLNKVINYMLSYSQSEIRPEDIDLKETVSEVIDEYQDRFRDSDINAELVMPETVVLRNTNKIFFRDIFQNLIDNSIKALRHTETKMIRISSFAQKDKLIILISDNGCGIPEEKKQWIFGLYNSTTQEEGGAGIGLYIVKTRVESLKGNVSVVESEYGEHGSTFQIELPFKS</sequence>
<dbReference type="PANTHER" id="PTHR43547:SF2">
    <property type="entry name" value="HYBRID SIGNAL TRANSDUCTION HISTIDINE KINASE C"/>
    <property type="match status" value="1"/>
</dbReference>
<dbReference type="InterPro" id="IPR036890">
    <property type="entry name" value="HATPase_C_sf"/>
</dbReference>
<evidence type="ECO:0000313" key="7">
    <source>
        <dbReference type="Proteomes" id="UP000297149"/>
    </source>
</evidence>
<proteinExistence type="predicted"/>
<gene>
    <name evidence="6" type="ORF">E7747_01420</name>
</gene>
<dbReference type="PROSITE" id="PS50109">
    <property type="entry name" value="HIS_KIN"/>
    <property type="match status" value="1"/>
</dbReference>
<reference evidence="7" key="1">
    <citation type="submission" date="2019-02" db="EMBL/GenBank/DDBJ databases">
        <title>Isolation and identification of novel species under the genus Muribaculum.</title>
        <authorList>
            <person name="Miyake S."/>
            <person name="Ding Y."/>
            <person name="Low A."/>
            <person name="Soh M."/>
            <person name="Seedorf H."/>
        </authorList>
    </citation>
    <scope>NUCLEOTIDE SEQUENCE [LARGE SCALE GENOMIC DNA]</scope>
    <source>
        <strain evidence="7">H5</strain>
    </source>
</reference>
<keyword evidence="7" id="KW-1185">Reference proteome</keyword>
<keyword evidence="6" id="KW-0808">Transferase</keyword>
<dbReference type="GO" id="GO:0000155">
    <property type="term" value="F:phosphorelay sensor kinase activity"/>
    <property type="evidence" value="ECO:0007669"/>
    <property type="project" value="TreeGrafter"/>
</dbReference>
<dbReference type="EMBL" id="CP039396">
    <property type="protein sequence ID" value="QCD41078.1"/>
    <property type="molecule type" value="Genomic_DNA"/>
</dbReference>
<keyword evidence="4" id="KW-0175">Coiled coil</keyword>
<dbReference type="Pfam" id="PF02518">
    <property type="entry name" value="HATPase_c"/>
    <property type="match status" value="1"/>
</dbReference>
<keyword evidence="6" id="KW-0418">Kinase</keyword>
<dbReference type="InterPro" id="IPR004358">
    <property type="entry name" value="Sig_transdc_His_kin-like_C"/>
</dbReference>
<name>A0A4V1D2Y0_9BACT</name>
<evidence type="ECO:0000256" key="4">
    <source>
        <dbReference type="SAM" id="Coils"/>
    </source>
</evidence>
<evidence type="ECO:0000256" key="2">
    <source>
        <dbReference type="ARBA" id="ARBA00012438"/>
    </source>
</evidence>
<protein>
    <recommendedName>
        <fullName evidence="2">histidine kinase</fullName>
        <ecNumber evidence="2">2.7.13.3</ecNumber>
    </recommendedName>
</protein>
<dbReference type="EC" id="2.7.13.3" evidence="2"/>
<dbReference type="AlphaFoldDB" id="A0A4V1D2Y0"/>
<dbReference type="KEGG" id="ddb:E7747_01420"/>